<comment type="caution">
    <text evidence="6">The sequence shown here is derived from an EMBL/GenBank/DDBJ whole genome shotgun (WGS) entry which is preliminary data.</text>
</comment>
<comment type="similarity">
    <text evidence="1">Belongs to the LysR transcriptional regulatory family.</text>
</comment>
<accession>A0ABS6IHE8</accession>
<dbReference type="PROSITE" id="PS50931">
    <property type="entry name" value="HTH_LYSR"/>
    <property type="match status" value="1"/>
</dbReference>
<keyword evidence="7" id="KW-1185">Reference proteome</keyword>
<dbReference type="Pfam" id="PF03466">
    <property type="entry name" value="LysR_substrate"/>
    <property type="match status" value="1"/>
</dbReference>
<dbReference type="Proteomes" id="UP000727907">
    <property type="component" value="Unassembled WGS sequence"/>
</dbReference>
<organism evidence="6 7">
    <name type="scientific">Reyranella humidisoli</name>
    <dbReference type="NCBI Taxonomy" id="2849149"/>
    <lineage>
        <taxon>Bacteria</taxon>
        <taxon>Pseudomonadati</taxon>
        <taxon>Pseudomonadota</taxon>
        <taxon>Alphaproteobacteria</taxon>
        <taxon>Hyphomicrobiales</taxon>
        <taxon>Reyranellaceae</taxon>
        <taxon>Reyranella</taxon>
    </lineage>
</organism>
<name>A0ABS6IHE8_9HYPH</name>
<evidence type="ECO:0000256" key="2">
    <source>
        <dbReference type="ARBA" id="ARBA00023015"/>
    </source>
</evidence>
<keyword evidence="2" id="KW-0805">Transcription regulation</keyword>
<evidence type="ECO:0000313" key="6">
    <source>
        <dbReference type="EMBL" id="MBU8874016.1"/>
    </source>
</evidence>
<dbReference type="PANTHER" id="PTHR30346">
    <property type="entry name" value="TRANSCRIPTIONAL DUAL REGULATOR HCAR-RELATED"/>
    <property type="match status" value="1"/>
</dbReference>
<dbReference type="RefSeq" id="WP_216958821.1">
    <property type="nucleotide sequence ID" value="NZ_JAHOPB010000001.1"/>
</dbReference>
<evidence type="ECO:0000259" key="5">
    <source>
        <dbReference type="PROSITE" id="PS50931"/>
    </source>
</evidence>
<dbReference type="Pfam" id="PF00126">
    <property type="entry name" value="HTH_1"/>
    <property type="match status" value="1"/>
</dbReference>
<dbReference type="InterPro" id="IPR000847">
    <property type="entry name" value="LysR_HTH_N"/>
</dbReference>
<reference evidence="6 7" key="1">
    <citation type="submission" date="2021-06" db="EMBL/GenBank/DDBJ databases">
        <authorList>
            <person name="Lee D.H."/>
        </authorList>
    </citation>
    <scope>NUCLEOTIDE SEQUENCE [LARGE SCALE GENOMIC DNA]</scope>
    <source>
        <strain evidence="6 7">MMS21-HV4-11</strain>
    </source>
</reference>
<dbReference type="EMBL" id="JAHOPB010000001">
    <property type="protein sequence ID" value="MBU8874016.1"/>
    <property type="molecule type" value="Genomic_DNA"/>
</dbReference>
<evidence type="ECO:0000256" key="4">
    <source>
        <dbReference type="ARBA" id="ARBA00023163"/>
    </source>
</evidence>
<sequence>MELRHLRYFVAVAHEGHVTRAAAKLHMQQPPLSQQIRALEREIGAPLLLRHPRGVSLTDAGRSFLADAEAILASVERATVKARRTARGETGRIAVGFTTSAPFHPLVARAIREFRRERPDISFVLEESSSGDLLAAVRDERLDIAFIRSGLTDAQGLAMHALLHEEMAAALPTRHRLARRPTLTLKDLAAEDFILYRRADGRGLYDAIIAACSAAGFNPHVSQEAPRIVSTLNLVAAGLGITIVPASLSRLPLEGVTYRPLSGRPALKVPLNLAYRRDEASAATLAFIDQVRHLA</sequence>
<dbReference type="CDD" id="cd08451">
    <property type="entry name" value="PBP2_BudR"/>
    <property type="match status" value="1"/>
</dbReference>
<feature type="domain" description="HTH lysR-type" evidence="5">
    <location>
        <begin position="1"/>
        <end position="58"/>
    </location>
</feature>
<dbReference type="InterPro" id="IPR005119">
    <property type="entry name" value="LysR_subst-bd"/>
</dbReference>
<proteinExistence type="inferred from homology"/>
<dbReference type="PANTHER" id="PTHR30346:SF30">
    <property type="entry name" value="SMALL NEUTRAL PROTEASE REGULATORY PROTEIN"/>
    <property type="match status" value="1"/>
</dbReference>
<protein>
    <submittedName>
        <fullName evidence="6">LysR family transcriptional regulator</fullName>
    </submittedName>
</protein>
<evidence type="ECO:0000256" key="1">
    <source>
        <dbReference type="ARBA" id="ARBA00009437"/>
    </source>
</evidence>
<keyword evidence="4" id="KW-0804">Transcription</keyword>
<dbReference type="InterPro" id="IPR037410">
    <property type="entry name" value="BudR_PBP2"/>
</dbReference>
<evidence type="ECO:0000313" key="7">
    <source>
        <dbReference type="Proteomes" id="UP000727907"/>
    </source>
</evidence>
<keyword evidence="3" id="KW-0238">DNA-binding</keyword>
<evidence type="ECO:0000256" key="3">
    <source>
        <dbReference type="ARBA" id="ARBA00023125"/>
    </source>
</evidence>
<gene>
    <name evidence="6" type="ORF">KQ910_09590</name>
</gene>